<name>A0AC34FXK6_9BILA</name>
<evidence type="ECO:0000313" key="1">
    <source>
        <dbReference type="Proteomes" id="UP000887579"/>
    </source>
</evidence>
<dbReference type="WBParaSite" id="ES5_v2.g22220.t1">
    <property type="protein sequence ID" value="ES5_v2.g22220.t1"/>
    <property type="gene ID" value="ES5_v2.g22220"/>
</dbReference>
<dbReference type="Proteomes" id="UP000887579">
    <property type="component" value="Unplaced"/>
</dbReference>
<accession>A0AC34FXK6</accession>
<sequence length="169" mass="20055">MSNKQQDKPLNYQQRQSIRYVDNGDPPFIKKMKQGMGYRETTVEDKFEPETKQTKEEEKEEDDIRNLKEEDRPQVVVLNEKTDITQSEFDEEVRKKEAENDKKKIEEGKITFIKPTKRSNDESVEEAAKDEIPKDKTLKLEAERKRDDAIKKKQNKNLLSFGEEEEEEE</sequence>
<proteinExistence type="predicted"/>
<organism evidence="1 2">
    <name type="scientific">Panagrolaimus sp. ES5</name>
    <dbReference type="NCBI Taxonomy" id="591445"/>
    <lineage>
        <taxon>Eukaryota</taxon>
        <taxon>Metazoa</taxon>
        <taxon>Ecdysozoa</taxon>
        <taxon>Nematoda</taxon>
        <taxon>Chromadorea</taxon>
        <taxon>Rhabditida</taxon>
        <taxon>Tylenchina</taxon>
        <taxon>Panagrolaimomorpha</taxon>
        <taxon>Panagrolaimoidea</taxon>
        <taxon>Panagrolaimidae</taxon>
        <taxon>Panagrolaimus</taxon>
    </lineage>
</organism>
<reference evidence="2" key="1">
    <citation type="submission" date="2022-11" db="UniProtKB">
        <authorList>
            <consortium name="WormBaseParasite"/>
        </authorList>
    </citation>
    <scope>IDENTIFICATION</scope>
</reference>
<evidence type="ECO:0000313" key="2">
    <source>
        <dbReference type="WBParaSite" id="ES5_v2.g22220.t1"/>
    </source>
</evidence>
<protein>
    <submittedName>
        <fullName evidence="2">DUF4604 domain-containing protein</fullName>
    </submittedName>
</protein>